<feature type="region of interest" description="Disordered" evidence="1">
    <location>
        <begin position="366"/>
        <end position="397"/>
    </location>
</feature>
<dbReference type="AlphaFoldDB" id="A0A1D1V392"/>
<keyword evidence="3" id="KW-1185">Reference proteome</keyword>
<evidence type="ECO:0000313" key="3">
    <source>
        <dbReference type="Proteomes" id="UP000186922"/>
    </source>
</evidence>
<proteinExistence type="predicted"/>
<comment type="caution">
    <text evidence="2">The sequence shown here is derived from an EMBL/GenBank/DDBJ whole genome shotgun (WGS) entry which is preliminary data.</text>
</comment>
<sequence>MASRKLKTAVQVNKELMVEAAIKAVKERGLSENAAALEFGVCRMTMRRRIENPNPEPHGGKTKFPQWAEDILASFLALYAGKVHVQSRLDDTFDMIYHAVNSSGYMDQILFANYIKKEVLPAITELLTVIFVDGHFCHVNNLLLVRYCQDFFKDTGKRVEIFCLPVGQTNHLQPFDVPAFGGIKKKWHSYVGSRNALAGGMITKDNFLSHIVKLWFHKDGSPEKFAFRAGECLKSGFQKCGLFPFSPEVIRNTVKAHRDPNKFNCGVHIEAEREKDAKLAKLLLDEYDIVSQDKFGRIKEFILLTKQYIAPAAVLASALQKMLFEEAPKKQRRPTNKQLDLQSGAMVTAGEFVEVLVRNEAAKAAEAAAKKAKRNAPEPKTSKKTSNSVLKKKMKTA</sequence>
<gene>
    <name evidence="2" type="primary">RvY_05908-1</name>
    <name evidence="2" type="synonym">RvY_05908.1</name>
    <name evidence="2" type="ORF">RvY_05908</name>
</gene>
<accession>A0A1D1V392</accession>
<evidence type="ECO:0008006" key="4">
    <source>
        <dbReference type="Google" id="ProtNLM"/>
    </source>
</evidence>
<reference evidence="2 3" key="1">
    <citation type="journal article" date="2016" name="Nat. Commun.">
        <title>Extremotolerant tardigrade genome and improved radiotolerance of human cultured cells by tardigrade-unique protein.</title>
        <authorList>
            <person name="Hashimoto T."/>
            <person name="Horikawa D.D."/>
            <person name="Saito Y."/>
            <person name="Kuwahara H."/>
            <person name="Kozuka-Hata H."/>
            <person name="Shin-I T."/>
            <person name="Minakuchi Y."/>
            <person name="Ohishi K."/>
            <person name="Motoyama A."/>
            <person name="Aizu T."/>
            <person name="Enomoto A."/>
            <person name="Kondo K."/>
            <person name="Tanaka S."/>
            <person name="Hara Y."/>
            <person name="Koshikawa S."/>
            <person name="Sagara H."/>
            <person name="Miura T."/>
            <person name="Yokobori S."/>
            <person name="Miyagawa K."/>
            <person name="Suzuki Y."/>
            <person name="Kubo T."/>
            <person name="Oyama M."/>
            <person name="Kohara Y."/>
            <person name="Fujiyama A."/>
            <person name="Arakawa K."/>
            <person name="Katayama T."/>
            <person name="Toyoda A."/>
            <person name="Kunieda T."/>
        </authorList>
    </citation>
    <scope>NUCLEOTIDE SEQUENCE [LARGE SCALE GENOMIC DNA]</scope>
    <source>
        <strain evidence="2 3">YOKOZUNA-1</strain>
    </source>
</reference>
<dbReference type="Proteomes" id="UP000186922">
    <property type="component" value="Unassembled WGS sequence"/>
</dbReference>
<evidence type="ECO:0000313" key="2">
    <source>
        <dbReference type="EMBL" id="GAU94067.1"/>
    </source>
</evidence>
<dbReference type="OrthoDB" id="10043687at2759"/>
<organism evidence="2 3">
    <name type="scientific">Ramazzottius varieornatus</name>
    <name type="common">Water bear</name>
    <name type="synonym">Tardigrade</name>
    <dbReference type="NCBI Taxonomy" id="947166"/>
    <lineage>
        <taxon>Eukaryota</taxon>
        <taxon>Metazoa</taxon>
        <taxon>Ecdysozoa</taxon>
        <taxon>Tardigrada</taxon>
        <taxon>Eutardigrada</taxon>
        <taxon>Parachela</taxon>
        <taxon>Hypsibioidea</taxon>
        <taxon>Ramazzottiidae</taxon>
        <taxon>Ramazzottius</taxon>
    </lineage>
</organism>
<evidence type="ECO:0000256" key="1">
    <source>
        <dbReference type="SAM" id="MobiDB-lite"/>
    </source>
</evidence>
<name>A0A1D1V392_RAMVA</name>
<protein>
    <recommendedName>
        <fullName evidence="4">HTH psq-type domain-containing protein</fullName>
    </recommendedName>
</protein>
<dbReference type="EMBL" id="BDGG01000002">
    <property type="protein sequence ID" value="GAU94067.1"/>
    <property type="molecule type" value="Genomic_DNA"/>
</dbReference>